<sequence length="94" mass="10313">MALGRPFGGLSLFLVFSSARLPLPSFFFYVIVGAVVSGGLLFLFHQCLASATARAAERGRMGERRPQGKGHALAYHLFFPKRKFLFFPFTLGGS</sequence>
<organism evidence="2 3">
    <name type="scientific">Pandoravirus japonicus</name>
    <dbReference type="NCBI Taxonomy" id="2823154"/>
    <lineage>
        <taxon>Viruses</taxon>
        <taxon>Pandoravirus</taxon>
    </lineage>
</organism>
<evidence type="ECO:0000313" key="3">
    <source>
        <dbReference type="Proteomes" id="UP001253637"/>
    </source>
</evidence>
<proteinExistence type="predicted"/>
<keyword evidence="1" id="KW-0812">Transmembrane</keyword>
<feature type="transmembrane region" description="Helical" evidence="1">
    <location>
        <begin position="26"/>
        <end position="44"/>
    </location>
</feature>
<dbReference type="Proteomes" id="UP001253637">
    <property type="component" value="Segment"/>
</dbReference>
<reference evidence="2" key="1">
    <citation type="submission" date="2021-04" db="EMBL/GenBank/DDBJ databases">
        <title>Draft Genome Sequence of Pandoravirus japonicus, Isolated from the Sabaishi River of Niigata, Japan.</title>
        <authorList>
            <person name="Hosokawa N."/>
            <person name="Takahashi H."/>
            <person name="Aoki K."/>
            <person name="Takemura M."/>
        </authorList>
    </citation>
    <scope>NUCLEOTIDE SEQUENCE</scope>
</reference>
<evidence type="ECO:0000313" key="2">
    <source>
        <dbReference type="EMBL" id="BCU03756.1"/>
    </source>
</evidence>
<dbReference type="EMBL" id="LC625835">
    <property type="protein sequence ID" value="BCU03756.1"/>
    <property type="molecule type" value="Genomic_DNA"/>
</dbReference>
<evidence type="ECO:0000256" key="1">
    <source>
        <dbReference type="SAM" id="Phobius"/>
    </source>
</evidence>
<accession>A0A811BRS5</accession>
<keyword evidence="1" id="KW-0472">Membrane</keyword>
<name>A0A811BRS5_9VIRU</name>
<keyword evidence="1" id="KW-1133">Transmembrane helix</keyword>
<protein>
    <submittedName>
        <fullName evidence="2">Uncharacterized protein</fullName>
    </submittedName>
</protein>